<sequence length="197" mass="21735">MILRAFQLQPPREQETFFLLSSHGEVPANTFKYKALLSVEIFLLYGMAVVAIYSSHTGSLVQPDSGIQGSSPVSVSRTSSASTDVSVPQTLENPADVSASASIPVFIPEPESQTENLEAVIGQQIYYKFLFVSHLLIDSMWSMSTWQTLCKGTQLARNRIVVVLTARDDKIGLHQLDVADQKALPLWQILLRNNLGN</sequence>
<organism evidence="2 3">
    <name type="scientific">Hibiscus sabdariffa</name>
    <name type="common">roselle</name>
    <dbReference type="NCBI Taxonomy" id="183260"/>
    <lineage>
        <taxon>Eukaryota</taxon>
        <taxon>Viridiplantae</taxon>
        <taxon>Streptophyta</taxon>
        <taxon>Embryophyta</taxon>
        <taxon>Tracheophyta</taxon>
        <taxon>Spermatophyta</taxon>
        <taxon>Magnoliopsida</taxon>
        <taxon>eudicotyledons</taxon>
        <taxon>Gunneridae</taxon>
        <taxon>Pentapetalae</taxon>
        <taxon>rosids</taxon>
        <taxon>malvids</taxon>
        <taxon>Malvales</taxon>
        <taxon>Malvaceae</taxon>
        <taxon>Malvoideae</taxon>
        <taxon>Hibiscus</taxon>
    </lineage>
</organism>
<dbReference type="EMBL" id="JBBPBN010000021">
    <property type="protein sequence ID" value="KAK9015866.1"/>
    <property type="molecule type" value="Genomic_DNA"/>
</dbReference>
<protein>
    <submittedName>
        <fullName evidence="2">Uncharacterized protein</fullName>
    </submittedName>
</protein>
<reference evidence="2 3" key="1">
    <citation type="journal article" date="2024" name="G3 (Bethesda)">
        <title>Genome assembly of Hibiscus sabdariffa L. provides insights into metabolisms of medicinal natural products.</title>
        <authorList>
            <person name="Kim T."/>
        </authorList>
    </citation>
    <scope>NUCLEOTIDE SEQUENCE [LARGE SCALE GENOMIC DNA]</scope>
    <source>
        <strain evidence="2">TK-2024</strain>
        <tissue evidence="2">Old leaves</tissue>
    </source>
</reference>
<proteinExistence type="predicted"/>
<dbReference type="Proteomes" id="UP001396334">
    <property type="component" value="Unassembled WGS sequence"/>
</dbReference>
<feature type="compositionally biased region" description="Low complexity" evidence="1">
    <location>
        <begin position="70"/>
        <end position="87"/>
    </location>
</feature>
<evidence type="ECO:0000256" key="1">
    <source>
        <dbReference type="SAM" id="MobiDB-lite"/>
    </source>
</evidence>
<name>A0ABR2RS83_9ROSI</name>
<feature type="region of interest" description="Disordered" evidence="1">
    <location>
        <begin position="63"/>
        <end position="87"/>
    </location>
</feature>
<accession>A0ABR2RS83</accession>
<comment type="caution">
    <text evidence="2">The sequence shown here is derived from an EMBL/GenBank/DDBJ whole genome shotgun (WGS) entry which is preliminary data.</text>
</comment>
<evidence type="ECO:0000313" key="2">
    <source>
        <dbReference type="EMBL" id="KAK9015866.1"/>
    </source>
</evidence>
<keyword evidence="3" id="KW-1185">Reference proteome</keyword>
<evidence type="ECO:0000313" key="3">
    <source>
        <dbReference type="Proteomes" id="UP001396334"/>
    </source>
</evidence>
<gene>
    <name evidence="2" type="ORF">V6N11_006957</name>
</gene>